<protein>
    <submittedName>
        <fullName evidence="1">Uncharacterized protein</fullName>
    </submittedName>
</protein>
<organism evidence="1 2">
    <name type="scientific">Choristoneura fumiferana</name>
    <name type="common">Spruce budworm moth</name>
    <name type="synonym">Archips fumiferana</name>
    <dbReference type="NCBI Taxonomy" id="7141"/>
    <lineage>
        <taxon>Eukaryota</taxon>
        <taxon>Metazoa</taxon>
        <taxon>Ecdysozoa</taxon>
        <taxon>Arthropoda</taxon>
        <taxon>Hexapoda</taxon>
        <taxon>Insecta</taxon>
        <taxon>Pterygota</taxon>
        <taxon>Neoptera</taxon>
        <taxon>Endopterygota</taxon>
        <taxon>Lepidoptera</taxon>
        <taxon>Glossata</taxon>
        <taxon>Ditrysia</taxon>
        <taxon>Tortricoidea</taxon>
        <taxon>Tortricidae</taxon>
        <taxon>Tortricinae</taxon>
        <taxon>Choristoneura</taxon>
    </lineage>
</organism>
<dbReference type="Proteomes" id="UP001064048">
    <property type="component" value="Chromosome 3"/>
</dbReference>
<sequence>MANIFNRIGQVGLGLTFVGGVVNSALFNVPDELPKIFTVLGVDYEERVLPSITSEVLKAVVAQFNAEELITQREEAEKARFLVEKEEQKKKATVVAAEGDAQAAILLAKSFASAGQGLVELRRIEAAEDIAYQLSKSRNHVRVYTRSVFNIMLLCRNHSQILLCVASVFAKFNTLSYLMVNEASGYSVVRRIVPGNISSHVECPADLKFLALLESSSYRIGQFGHNGDIVNLVIHIFGLRQISHEPQYRDPQSLRCHFIHRFPKCKIAASKLKTLHTSVSGKFSTLNADLMSANSKPSLRPSQVNVLPELRLPQFQLSLLIGRESRDKRIENMIIPFTLALKYDSRLFQQILIYICPFNDAFTAELSQGDHIFYTCDGGRVQGFDDIVINKVIIGYVWKEIEDVLQLQMLHTNFLSLFSPNFTRDMFKGENFPLKLISLKLDLPELQGEINQVSIKKCQEAVHRLKKPVLVEDTSLCFNAWNGLPGPYVKCFLEKVQPEGLTKLLKGWDDKSAEAVCTFAFCCGECKDSDVVLFQGRAKGKIVDRRGSNDFGWGYIFQPDGFQQTYGELPKHRTLTFVTGNAKKLEELRAILGKTFPLELVSHNLDLPELQGDIDEVSIKKCQEAARRLKKPVLVEDTSLCFNALNGLPGPYIKWFLDKLKPEGLHRMLTGWEDKSAQAVCTFAFCSGENEDLDVILFQGITKGKIVEPRGSRDFGWDCVFQPDGYEQTYELESSENLVFASLFMTGGLGQLGVECAKYLRGKYGREQVILSDIIKPTPEVVNDGPYIFADILDFKGLQKIVVNHRVDWLIHFSALLSAIGEQNVPLAVRVNIEGMHNVIELAKQYKLRIFVPSTIGAFGPDSPRNPTPNITIQRPRTIYGVSKVHAELLGEYYYYKFGLDFRCLRFPGVISSDPPGGGTTDYAIAIFHDLLRKGNYQCYLKPDTRLPMMHVRDALRALSEFLEAPNEILNRRVYNVTSMSFTPEELADKMAKYLPDLKITYRPDSRQDIADSWPQVFDDSEARRDWSWKPEVDLDNLVELMMKELMCLLAAYLISNIKCAQLPGDLKRPKGRYTLDLSGCGLFEQQCSQFDDDLALLSCALTTARSNKTQVLSACQHKVWSHQAELIDNSYISNKLKQPCQDEQLILDCLTPPEVAIDCVLKKKVGVKNRSCWRMINKIELLIFNDWQIIYNFLKACSDDIQANTCGRIPPDFRSLSQSQTLKCLETKEQALKPECNAEITALKEMKYTTLQMDKLVFVACNLDLKNFCPDEVPGSWLMYKCLVRHKYDNAMTKRCQDQLFFDQRNMVMNYRASKGLVRSCKEDIRKYHCRKGVVDEKDVRLAQILLCLENVSRNDSTKLSHECTAEMTDHRKMLMDDYRLSPELMHDCANDITTLCRGIETGGRTLHCLMDHARPRKRKEKRISIACRKSLEVLVQEADPGEDWRVDPILRKACKPVVDSACGEVVGGNGRVMSCLMEKLGTAVMSSDCEAALMQIQYFISRDFKLDPQLYKACKYDAVTQCKTKLHWADENQQKSEKDPSVLPCLYNFAYDSELRGRLKPACEQQVRRVMRQRAISVDLLPEIEDYCIDDLTNLCIGNTGKGEEIQCLQDRIKELAPKCKEAVTNFTETQSGHIELNAVVSNYCRIPTKKLCSFELNSKKDEDDVLECLISHKNDPEIKSNIKCKAAIDHEQLISLRNYRFTRKFKNACKSYVVKFCPKAQTKIQVVTCLSEIVRNDTINRKKHTIFKECRQQLRSQLFQQKESIDLDPELKEACKRDLQEYCPNMLHAESAALECLQTAKGQLTDSCRKAIFVVRKQEFTDNGIDYHLINTCNNMIDLYCHNTEPAKILECLKVHHDKPDFPESCKVVIVNRMIEQNTDYRFNINLQNACDLDIKKYCSAIIAIEPKDVELQGKVLYCLKEKFRQSKLTATCENELANILKEQALNYRLDPLLSKLCSAEIQTICSVPNNSITKSDGQVEECLKNALLNHKIVSPACSQEVAQIIEETEVDIDADPLLERACAFDLLRYCKDLEHGAGRRLKCLKIILNDSNRKLEEECNKELSNRLEMYKHVDAGKIENFGDMFHELSSSPSKKYFLVIGISVSTKKGNLNPDVWFMFQKSKYVYDWDKKTFATVEFPVVPEFMELFKERATAPFFVFQVFCVALWCLDKYWYYSIFTLVMLVMFECTLVQQQLRNMSEIRKMGNKPYNINVYRNRRWRQIVSDQLVPGDIVSITRSANENLVPCDIVLLRGSCIVDESMLTGESVPQMKEALENEKNPQQNLDPEGDGKLHMLYGGTKIVQHSSPSKSGSAGLKAPDNGCIGYVIRTGFNTSQGKLLRTILFGVKRVTANNLETFGFILFLLIFAIAAAAYVWVKGCEDPERNRYKLFLECTLILTSVVPPELPIELSLAVNTSLLSLSKLAVFCTEPFRIPFAGKVEICCFDKTGTLTSDNLVVEGVAGIGQHKDATVIPLSDAPMETIQVLASCHSLVQLDDGIVGDPLEKATLKAAEWNLTKGDAIVPKKGKSPGLKIVHRNHFASALKRMSVIAGYQVNERGFIETHYISSVKGAPETIKSMLKEVPSHYDHVYLTLSRRGARVLALGYRNLGKLSSQDIRDLSREDIESDLTFVGFVIISCPLKTDSKKAIAEIVHASHSVVMITGDNPLTACHVAKELNFTQNAEVLILTKDSDKWGWKSIDEEVFLPVEPFKTSKQLTSKFDLCITGEGLTYLNENHHKFMIELMPHIKVFARFAPKQKEFVVVTLKALGYSTLMCGDGTNDVGALKHADRLRERTVAPEPEPPRRPTARGDPRADARAEAAARLRRAMKKLEEEDQPQLVRLGRCTLVTTLQMFKILALNALILAYSQSVLYLDGIKFSDTQATLQSLLLASCFLFISRSKPLKHLSKQRPLPNIFNVYTIMTVLTQFAVHFLCLVYLVREATERSPGSTVYIISMALQISTFAINYRPLLYSIVVSGGAVLALAAGILPDLSNMFEIVYFPPD</sequence>
<gene>
    <name evidence="1" type="ORF">MSG28_002072</name>
</gene>
<keyword evidence="2" id="KW-1185">Reference proteome</keyword>
<feature type="non-terminal residue" evidence="1">
    <location>
        <position position="3008"/>
    </location>
</feature>
<evidence type="ECO:0000313" key="1">
    <source>
        <dbReference type="EMBL" id="KAI8427566.1"/>
    </source>
</evidence>
<name>A0ACC0JTQ8_CHOFU</name>
<reference evidence="1 2" key="1">
    <citation type="journal article" date="2022" name="Genome Biol. Evol.">
        <title>The Spruce Budworm Genome: Reconstructing the Evolutionary History of Antifreeze Proteins.</title>
        <authorList>
            <person name="Beliveau C."/>
            <person name="Gagne P."/>
            <person name="Picq S."/>
            <person name="Vernygora O."/>
            <person name="Keeling C.I."/>
            <person name="Pinkney K."/>
            <person name="Doucet D."/>
            <person name="Wen F."/>
            <person name="Johnston J.S."/>
            <person name="Maaroufi H."/>
            <person name="Boyle B."/>
            <person name="Laroche J."/>
            <person name="Dewar K."/>
            <person name="Juretic N."/>
            <person name="Blackburn G."/>
            <person name="Nisole A."/>
            <person name="Brunet B."/>
            <person name="Brandao M."/>
            <person name="Lumley L."/>
            <person name="Duan J."/>
            <person name="Quan G."/>
            <person name="Lucarotti C.J."/>
            <person name="Roe A.D."/>
            <person name="Sperling F.A.H."/>
            <person name="Levesque R.C."/>
            <person name="Cusson M."/>
        </authorList>
    </citation>
    <scope>NUCLEOTIDE SEQUENCE [LARGE SCALE GENOMIC DNA]</scope>
    <source>
        <strain evidence="1">Glfc:IPQL:Cfum</strain>
    </source>
</reference>
<evidence type="ECO:0000313" key="2">
    <source>
        <dbReference type="Proteomes" id="UP001064048"/>
    </source>
</evidence>
<accession>A0ACC0JTQ8</accession>
<comment type="caution">
    <text evidence="1">The sequence shown here is derived from an EMBL/GenBank/DDBJ whole genome shotgun (WGS) entry which is preliminary data.</text>
</comment>
<proteinExistence type="predicted"/>
<dbReference type="EMBL" id="CM046103">
    <property type="protein sequence ID" value="KAI8427566.1"/>
    <property type="molecule type" value="Genomic_DNA"/>
</dbReference>